<feature type="compositionally biased region" description="Basic and acidic residues" evidence="1">
    <location>
        <begin position="161"/>
        <end position="172"/>
    </location>
</feature>
<organism evidence="2 3">
    <name type="scientific">Panthera pardus</name>
    <name type="common">Leopard</name>
    <name type="synonym">Felis pardus</name>
    <dbReference type="NCBI Taxonomy" id="9691"/>
    <lineage>
        <taxon>Eukaryota</taxon>
        <taxon>Metazoa</taxon>
        <taxon>Chordata</taxon>
        <taxon>Craniata</taxon>
        <taxon>Vertebrata</taxon>
        <taxon>Euteleostomi</taxon>
        <taxon>Mammalia</taxon>
        <taxon>Eutheria</taxon>
        <taxon>Laurasiatheria</taxon>
        <taxon>Carnivora</taxon>
        <taxon>Feliformia</taxon>
        <taxon>Felidae</taxon>
        <taxon>Pantherinae</taxon>
        <taxon>Panthera</taxon>
    </lineage>
</organism>
<gene>
    <name evidence="3" type="primary">LOC128777773</name>
</gene>
<dbReference type="Proteomes" id="UP001165780">
    <property type="component" value="Unplaced"/>
</dbReference>
<feature type="region of interest" description="Disordered" evidence="1">
    <location>
        <begin position="1"/>
        <end position="106"/>
    </location>
</feature>
<dbReference type="AlphaFoldDB" id="A0A9W2VRJ1"/>
<evidence type="ECO:0000313" key="3">
    <source>
        <dbReference type="RefSeq" id="XP_053761279.1"/>
    </source>
</evidence>
<feature type="region of interest" description="Disordered" evidence="1">
    <location>
        <begin position="118"/>
        <end position="172"/>
    </location>
</feature>
<evidence type="ECO:0000313" key="2">
    <source>
        <dbReference type="Proteomes" id="UP001165780"/>
    </source>
</evidence>
<feature type="compositionally biased region" description="Low complexity" evidence="1">
    <location>
        <begin position="12"/>
        <end position="45"/>
    </location>
</feature>
<name>A0A9W2VRJ1_PANPR</name>
<dbReference type="GeneID" id="128777773"/>
<accession>A0A9W2VRJ1</accession>
<evidence type="ECO:0000256" key="1">
    <source>
        <dbReference type="SAM" id="MobiDB-lite"/>
    </source>
</evidence>
<proteinExistence type="predicted"/>
<reference evidence="3" key="1">
    <citation type="submission" date="2025-08" db="UniProtKB">
        <authorList>
            <consortium name="RefSeq"/>
        </authorList>
    </citation>
    <scope>IDENTIFICATION</scope>
    <source>
        <tissue evidence="3">Whole blood</tissue>
    </source>
</reference>
<keyword evidence="2" id="KW-1185">Reference proteome</keyword>
<dbReference type="RefSeq" id="XP_053761279.1">
    <property type="nucleotide sequence ID" value="XM_053905304.1"/>
</dbReference>
<sequence>MLPARRLRREPATASFSAAASAWRSRCPAPGAPAPRSSSSSSSSAAREKQSCCRPASQPSLGNWELSQGPAPPGPAVPAGATSPPSWPPSGPGSPTSELAGGCRPATRALQPSRCLAWGSRGGNVASRQPQPASNRKFMWLPGRPDFALGPGHHTQLSPQRPRERAPRGGVS</sequence>
<protein>
    <submittedName>
        <fullName evidence="3">Uncharacterized protein LOC128777773</fullName>
    </submittedName>
</protein>